<organism evidence="4 5">
    <name type="scientific">Paractinoplanes brasiliensis</name>
    <dbReference type="NCBI Taxonomy" id="52695"/>
    <lineage>
        <taxon>Bacteria</taxon>
        <taxon>Bacillati</taxon>
        <taxon>Actinomycetota</taxon>
        <taxon>Actinomycetes</taxon>
        <taxon>Micromonosporales</taxon>
        <taxon>Micromonosporaceae</taxon>
        <taxon>Paractinoplanes</taxon>
    </lineage>
</organism>
<sequence>MTSGQQRVDGRTARSERTRNAIVDAHLQLIGEGDLRPTADRIAKTAGVSLRALWSHFADMEALFTASGKRVLEVRDAAHRPISPALPLPERIDAYCRQRARLLEQIGPTAKAAAVKEPFSETLRRYRRMHVQRVRDELAALFADELRGNDELLDALTAVSMWPTWSTWRENMDLSVNAARARLNRTITALLASRSAAEFR</sequence>
<reference evidence="4 5" key="1">
    <citation type="submission" date="2019-03" db="EMBL/GenBank/DDBJ databases">
        <title>Sequencing the genomes of 1000 actinobacteria strains.</title>
        <authorList>
            <person name="Klenk H.-P."/>
        </authorList>
    </citation>
    <scope>NUCLEOTIDE SEQUENCE [LARGE SCALE GENOMIC DNA]</scope>
    <source>
        <strain evidence="4 5">DSM 43805</strain>
    </source>
</reference>
<keyword evidence="5" id="KW-1185">Reference proteome</keyword>
<evidence type="ECO:0000259" key="3">
    <source>
        <dbReference type="PROSITE" id="PS50977"/>
    </source>
</evidence>
<keyword evidence="1 2" id="KW-0238">DNA-binding</keyword>
<dbReference type="Gene3D" id="1.10.357.10">
    <property type="entry name" value="Tetracycline Repressor, domain 2"/>
    <property type="match status" value="1"/>
</dbReference>
<proteinExistence type="predicted"/>
<name>A0A4R6JUA0_9ACTN</name>
<dbReference type="RefSeq" id="WP_133874477.1">
    <property type="nucleotide sequence ID" value="NZ_BOMD01000005.1"/>
</dbReference>
<dbReference type="PROSITE" id="PS50977">
    <property type="entry name" value="HTH_TETR_2"/>
    <property type="match status" value="1"/>
</dbReference>
<comment type="caution">
    <text evidence="4">The sequence shown here is derived from an EMBL/GenBank/DDBJ whole genome shotgun (WGS) entry which is preliminary data.</text>
</comment>
<dbReference type="GO" id="GO:0003677">
    <property type="term" value="F:DNA binding"/>
    <property type="evidence" value="ECO:0007669"/>
    <property type="project" value="UniProtKB-UniRule"/>
</dbReference>
<feature type="DNA-binding region" description="H-T-H motif" evidence="2">
    <location>
        <begin position="38"/>
        <end position="57"/>
    </location>
</feature>
<dbReference type="OrthoDB" id="8688418at2"/>
<feature type="domain" description="HTH tetR-type" evidence="3">
    <location>
        <begin position="16"/>
        <end position="75"/>
    </location>
</feature>
<evidence type="ECO:0000256" key="1">
    <source>
        <dbReference type="ARBA" id="ARBA00023125"/>
    </source>
</evidence>
<dbReference type="AlphaFoldDB" id="A0A4R6JUA0"/>
<dbReference type="Proteomes" id="UP000294901">
    <property type="component" value="Unassembled WGS sequence"/>
</dbReference>
<dbReference type="SUPFAM" id="SSF46689">
    <property type="entry name" value="Homeodomain-like"/>
    <property type="match status" value="1"/>
</dbReference>
<evidence type="ECO:0000313" key="5">
    <source>
        <dbReference type="Proteomes" id="UP000294901"/>
    </source>
</evidence>
<dbReference type="InterPro" id="IPR001647">
    <property type="entry name" value="HTH_TetR"/>
</dbReference>
<evidence type="ECO:0000256" key="2">
    <source>
        <dbReference type="PROSITE-ProRule" id="PRU00335"/>
    </source>
</evidence>
<gene>
    <name evidence="4" type="ORF">C8E87_3991</name>
</gene>
<dbReference type="Pfam" id="PF00440">
    <property type="entry name" value="TetR_N"/>
    <property type="match status" value="1"/>
</dbReference>
<protein>
    <submittedName>
        <fullName evidence="4">TetR family transcriptional regulator</fullName>
    </submittedName>
</protein>
<accession>A0A4R6JUA0</accession>
<dbReference type="InterPro" id="IPR009057">
    <property type="entry name" value="Homeodomain-like_sf"/>
</dbReference>
<evidence type="ECO:0000313" key="4">
    <source>
        <dbReference type="EMBL" id="TDO40280.1"/>
    </source>
</evidence>
<dbReference type="EMBL" id="SNWR01000001">
    <property type="protein sequence ID" value="TDO40280.1"/>
    <property type="molecule type" value="Genomic_DNA"/>
</dbReference>